<sequence length="290" mass="32715">MNLLVRPVLCLFLHFVLFKSENFIKLFMFKKGAFFTSRIIEPSHSLSCRSQLHFLPMCVTALAAAVWCESAGWIPFTSPPFTWLLLLRFQNLIKPPLCSPYMAARVEKRQVKNILEAKILIAPNSCEESSIYFGRKNSFQPVRQDQNTEIFKGKHSIEKTSYTNPIASVEFGTTTRNMVFQDLETVVQGSSKWDYIAKAMKYLQTKATESQLEFKFETGGEERWQKLLEKCGGKGSEQQGELKTSEVHTSSGSNEERKPSYGEFGKKGKMPTFTDILVGGSAGDATESKA</sequence>
<reference evidence="3 4" key="2">
    <citation type="submission" date="2017-02" db="EMBL/GenBank/DDBJ databases">
        <title>A genome survey and senescence transcriptome analysis in Lentinula edodes.</title>
        <authorList>
            <person name="Sakamoto Y."/>
            <person name="Nakade K."/>
            <person name="Sato S."/>
            <person name="Yoshida Y."/>
            <person name="Miyazaki K."/>
            <person name="Natsume S."/>
            <person name="Konno N."/>
        </authorList>
    </citation>
    <scope>NUCLEOTIDE SEQUENCE [LARGE SCALE GENOMIC DNA]</scope>
    <source>
        <strain evidence="3 4">NBRC 111202</strain>
    </source>
</reference>
<feature type="compositionally biased region" description="Polar residues" evidence="1">
    <location>
        <begin position="236"/>
        <end position="253"/>
    </location>
</feature>
<dbReference type="EMBL" id="BDGU01000251">
    <property type="protein sequence ID" value="GAW05458.1"/>
    <property type="molecule type" value="Genomic_DNA"/>
</dbReference>
<reference evidence="3 4" key="1">
    <citation type="submission" date="2016-08" db="EMBL/GenBank/DDBJ databases">
        <authorList>
            <consortium name="Lentinula edodes genome sequencing consortium"/>
            <person name="Sakamoto Y."/>
            <person name="Nakade K."/>
            <person name="Sato S."/>
            <person name="Yoshida Y."/>
            <person name="Miyazaki K."/>
            <person name="Natsume S."/>
            <person name="Konno N."/>
        </authorList>
    </citation>
    <scope>NUCLEOTIDE SEQUENCE [LARGE SCALE GENOMIC DNA]</scope>
    <source>
        <strain evidence="3 4">NBRC 111202</strain>
    </source>
</reference>
<dbReference type="Proteomes" id="UP000188533">
    <property type="component" value="Unassembled WGS sequence"/>
</dbReference>
<feature type="compositionally biased region" description="Basic and acidic residues" evidence="1">
    <location>
        <begin position="254"/>
        <end position="266"/>
    </location>
</feature>
<keyword evidence="2" id="KW-0732">Signal</keyword>
<accession>A0A1Q3EE52</accession>
<keyword evidence="4" id="KW-1185">Reference proteome</keyword>
<organism evidence="3 4">
    <name type="scientific">Lentinula edodes</name>
    <name type="common">Shiitake mushroom</name>
    <name type="synonym">Lentinus edodes</name>
    <dbReference type="NCBI Taxonomy" id="5353"/>
    <lineage>
        <taxon>Eukaryota</taxon>
        <taxon>Fungi</taxon>
        <taxon>Dikarya</taxon>
        <taxon>Basidiomycota</taxon>
        <taxon>Agaricomycotina</taxon>
        <taxon>Agaricomycetes</taxon>
        <taxon>Agaricomycetidae</taxon>
        <taxon>Agaricales</taxon>
        <taxon>Marasmiineae</taxon>
        <taxon>Omphalotaceae</taxon>
        <taxon>Lentinula</taxon>
    </lineage>
</organism>
<feature type="region of interest" description="Disordered" evidence="1">
    <location>
        <begin position="232"/>
        <end position="269"/>
    </location>
</feature>
<evidence type="ECO:0000313" key="4">
    <source>
        <dbReference type="Proteomes" id="UP000188533"/>
    </source>
</evidence>
<name>A0A1Q3EE52_LENED</name>
<feature type="chain" id="PRO_5012049433" evidence="2">
    <location>
        <begin position="19"/>
        <end position="290"/>
    </location>
</feature>
<feature type="signal peptide" evidence="2">
    <location>
        <begin position="1"/>
        <end position="18"/>
    </location>
</feature>
<comment type="caution">
    <text evidence="3">The sequence shown here is derived from an EMBL/GenBank/DDBJ whole genome shotgun (WGS) entry which is preliminary data.</text>
</comment>
<evidence type="ECO:0000256" key="1">
    <source>
        <dbReference type="SAM" id="MobiDB-lite"/>
    </source>
</evidence>
<evidence type="ECO:0000256" key="2">
    <source>
        <dbReference type="SAM" id="SignalP"/>
    </source>
</evidence>
<protein>
    <submittedName>
        <fullName evidence="3">Uncharacterized protein</fullName>
    </submittedName>
</protein>
<proteinExistence type="predicted"/>
<gene>
    <name evidence="3" type="ORF">LENED_007318</name>
</gene>
<dbReference type="AlphaFoldDB" id="A0A1Q3EE52"/>
<evidence type="ECO:0000313" key="3">
    <source>
        <dbReference type="EMBL" id="GAW05458.1"/>
    </source>
</evidence>